<evidence type="ECO:0000313" key="2">
    <source>
        <dbReference type="Proteomes" id="UP001151699"/>
    </source>
</evidence>
<protein>
    <submittedName>
        <fullName evidence="1">Uncharacterized protein</fullName>
    </submittedName>
</protein>
<organism evidence="1 2">
    <name type="scientific">Pseudolycoriella hygida</name>
    <dbReference type="NCBI Taxonomy" id="35572"/>
    <lineage>
        <taxon>Eukaryota</taxon>
        <taxon>Metazoa</taxon>
        <taxon>Ecdysozoa</taxon>
        <taxon>Arthropoda</taxon>
        <taxon>Hexapoda</taxon>
        <taxon>Insecta</taxon>
        <taxon>Pterygota</taxon>
        <taxon>Neoptera</taxon>
        <taxon>Endopterygota</taxon>
        <taxon>Diptera</taxon>
        <taxon>Nematocera</taxon>
        <taxon>Sciaroidea</taxon>
        <taxon>Sciaridae</taxon>
        <taxon>Pseudolycoriella</taxon>
    </lineage>
</organism>
<sequence>MCLLCLYSDFKTFSVRSSDCIVRNLKLFAIQIDLNSVNDEWRLKTSITTQNTKSEYNTKKKNNNQHTLFVVKYAQMNPYTLQSKLSYNHQPTIQNIFHIQHYQKHIHSADQKLVPKGRGQQTHLFLSEIMHNFAVQLLCIRLNLILRLSGDKVIHIWVRVAYVWKSGERINAFLKHWRIYFVWNPKNYTWKKHRKYGSTHGGFMIVITAFFSTFSNIP</sequence>
<keyword evidence="2" id="KW-1185">Reference proteome</keyword>
<dbReference type="EMBL" id="WJQU01000001">
    <property type="protein sequence ID" value="KAJ6646622.1"/>
    <property type="molecule type" value="Genomic_DNA"/>
</dbReference>
<name>A0A9Q0NA72_9DIPT</name>
<accession>A0A9Q0NA72</accession>
<dbReference type="AlphaFoldDB" id="A0A9Q0NA72"/>
<dbReference type="Proteomes" id="UP001151699">
    <property type="component" value="Chromosome A"/>
</dbReference>
<gene>
    <name evidence="1" type="ORF">Bhyg_01835</name>
</gene>
<evidence type="ECO:0000313" key="1">
    <source>
        <dbReference type="EMBL" id="KAJ6646622.1"/>
    </source>
</evidence>
<comment type="caution">
    <text evidence="1">The sequence shown here is derived from an EMBL/GenBank/DDBJ whole genome shotgun (WGS) entry which is preliminary data.</text>
</comment>
<proteinExistence type="predicted"/>
<reference evidence="1" key="1">
    <citation type="submission" date="2022-07" db="EMBL/GenBank/DDBJ databases">
        <authorList>
            <person name="Trinca V."/>
            <person name="Uliana J.V.C."/>
            <person name="Torres T.T."/>
            <person name="Ward R.J."/>
            <person name="Monesi N."/>
        </authorList>
    </citation>
    <scope>NUCLEOTIDE SEQUENCE</scope>
    <source>
        <strain evidence="1">HSMRA1968</strain>
        <tissue evidence="1">Whole embryos</tissue>
    </source>
</reference>